<comment type="caution">
    <text evidence="1">The sequence shown here is derived from an EMBL/GenBank/DDBJ whole genome shotgun (WGS) entry which is preliminary data.</text>
</comment>
<organism evidence="1 2">
    <name type="scientific">Mycobacteroides salmoniphilum</name>
    <dbReference type="NCBI Taxonomy" id="404941"/>
    <lineage>
        <taxon>Bacteria</taxon>
        <taxon>Bacillati</taxon>
        <taxon>Actinomycetota</taxon>
        <taxon>Actinomycetes</taxon>
        <taxon>Mycobacteriales</taxon>
        <taxon>Mycobacteriaceae</taxon>
        <taxon>Mycobacteroides</taxon>
    </lineage>
</organism>
<accession>A0A4R8SZK8</accession>
<dbReference type="Proteomes" id="UP000294604">
    <property type="component" value="Unassembled WGS sequence"/>
</dbReference>
<evidence type="ECO:0000313" key="1">
    <source>
        <dbReference type="EMBL" id="TEA09060.1"/>
    </source>
</evidence>
<reference evidence="1 2" key="1">
    <citation type="journal article" date="2019" name="Sci. Rep.">
        <title>Extended insight into the Mycobacterium chelonae-abscessus complex through whole genome sequencing of Mycobacterium salmoniphilum outbreak and Mycobacterium salmoniphilum-like strains.</title>
        <authorList>
            <person name="Behra P.R.K."/>
            <person name="Das S."/>
            <person name="Pettersson B.M.F."/>
            <person name="Shirreff L."/>
            <person name="DuCote T."/>
            <person name="Jacobsson K.G."/>
            <person name="Ennis D.G."/>
            <person name="Kirsebom L.A."/>
        </authorList>
    </citation>
    <scope>NUCLEOTIDE SEQUENCE [LARGE SCALE GENOMIC DNA]</scope>
    <source>
        <strain evidence="1 2">CCUG 60884</strain>
    </source>
</reference>
<evidence type="ECO:0000313" key="2">
    <source>
        <dbReference type="Proteomes" id="UP000294604"/>
    </source>
</evidence>
<gene>
    <name evidence="1" type="ORF">CCUG60884_00228</name>
</gene>
<name>A0A4R8SZK8_9MYCO</name>
<dbReference type="EMBL" id="PECL01000003">
    <property type="protein sequence ID" value="TEA09060.1"/>
    <property type="molecule type" value="Genomic_DNA"/>
</dbReference>
<protein>
    <submittedName>
        <fullName evidence="1">Uncharacterized protein</fullName>
    </submittedName>
</protein>
<proteinExistence type="predicted"/>
<sequence>MMWLLFIYRNCAELEKLARRSSSRWARFQKPYPGELARKAQAQLDVEDRYVAVNCNNADTFELRFFKSTLQNTEFYAALEFADASVRYTKAITSRDVLHSNAITWHHFKEWVGTRKYPHLLAAIS</sequence>
<dbReference type="AlphaFoldDB" id="A0A4R8SZK8"/>